<feature type="domain" description="HTH araC/xylS-type" evidence="3">
    <location>
        <begin position="189"/>
        <end position="287"/>
    </location>
</feature>
<dbReference type="SUPFAM" id="SSF46689">
    <property type="entry name" value="Homeodomain-like"/>
    <property type="match status" value="2"/>
</dbReference>
<evidence type="ECO:0000259" key="3">
    <source>
        <dbReference type="PROSITE" id="PS01124"/>
    </source>
</evidence>
<evidence type="ECO:0000313" key="4">
    <source>
        <dbReference type="EMBL" id="ASY45149.1"/>
    </source>
</evidence>
<dbReference type="EMBL" id="CP022745">
    <property type="protein sequence ID" value="ASY45149.1"/>
    <property type="molecule type" value="Genomic_DNA"/>
</dbReference>
<dbReference type="GO" id="GO:0003700">
    <property type="term" value="F:DNA-binding transcription factor activity"/>
    <property type="evidence" value="ECO:0007669"/>
    <property type="project" value="InterPro"/>
</dbReference>
<dbReference type="Pfam" id="PF12833">
    <property type="entry name" value="HTH_18"/>
    <property type="match status" value="1"/>
</dbReference>
<evidence type="ECO:0000256" key="1">
    <source>
        <dbReference type="ARBA" id="ARBA00023015"/>
    </source>
</evidence>
<dbReference type="PROSITE" id="PS01124">
    <property type="entry name" value="HTH_ARAC_FAMILY_2"/>
    <property type="match status" value="1"/>
</dbReference>
<dbReference type="SMART" id="SM00342">
    <property type="entry name" value="HTH_ARAC"/>
    <property type="match status" value="1"/>
</dbReference>
<organism evidence="4 5">
    <name type="scientific">Sphingobium xenophagum</name>
    <dbReference type="NCBI Taxonomy" id="121428"/>
    <lineage>
        <taxon>Bacteria</taxon>
        <taxon>Pseudomonadati</taxon>
        <taxon>Pseudomonadota</taxon>
        <taxon>Alphaproteobacteria</taxon>
        <taxon>Sphingomonadales</taxon>
        <taxon>Sphingomonadaceae</taxon>
        <taxon>Sphingobium</taxon>
    </lineage>
</organism>
<evidence type="ECO:0000313" key="5">
    <source>
        <dbReference type="Proteomes" id="UP000217141"/>
    </source>
</evidence>
<keyword evidence="1" id="KW-0805">Transcription regulation</keyword>
<sequence length="296" mass="32009">MTTLLDAVRRHAEVHADREGMAPTPIQGVFAVRATATGDLKHDISRPLLCLVVQGAKRVTMGTQSFDFSAGDSLLITADVPTVSQITRASIAAPYYSLVLELDPAIIADLAGQMKAVNCSDLAPVRVDQTDVEVADAALRLMRLLDRPASVPVLQAQLVREMHYWLLAGRHGDAIRRIGWPDGHVERVARAVALLRTDFAKPLPIDRLAAAAGMSSSSFHQHFKAVTSLSPLQFQKQLRLIEARRLMHSAGVSAATAAFAVGYESVSQFTREYGRLFGLPPVSDAKATRQLAQVAA</sequence>
<dbReference type="Pfam" id="PF06719">
    <property type="entry name" value="AraC_N"/>
    <property type="match status" value="1"/>
</dbReference>
<dbReference type="GO" id="GO:0043565">
    <property type="term" value="F:sequence-specific DNA binding"/>
    <property type="evidence" value="ECO:0007669"/>
    <property type="project" value="InterPro"/>
</dbReference>
<dbReference type="AlphaFoldDB" id="A0A249MVH7"/>
<proteinExistence type="predicted"/>
<gene>
    <name evidence="4" type="ORF">CJD35_12395</name>
</gene>
<dbReference type="RefSeq" id="WP_017182664.1">
    <property type="nucleotide sequence ID" value="NZ_DAIMWA010000033.1"/>
</dbReference>
<dbReference type="KEGG" id="shyd:CJD35_12395"/>
<accession>A0A249MVH7</accession>
<evidence type="ECO:0000256" key="2">
    <source>
        <dbReference type="ARBA" id="ARBA00023163"/>
    </source>
</evidence>
<dbReference type="PANTHER" id="PTHR43436:SF1">
    <property type="entry name" value="TRANSCRIPTIONAL REGULATORY PROTEIN"/>
    <property type="match status" value="1"/>
</dbReference>
<dbReference type="PANTHER" id="PTHR43436">
    <property type="entry name" value="ARAC-FAMILY TRANSCRIPTIONAL REGULATOR"/>
    <property type="match status" value="1"/>
</dbReference>
<dbReference type="InterPro" id="IPR018060">
    <property type="entry name" value="HTH_AraC"/>
</dbReference>
<dbReference type="InterPro" id="IPR009594">
    <property type="entry name" value="Tscrpt_reg_HTH_AraC_N"/>
</dbReference>
<reference evidence="4 5" key="1">
    <citation type="submission" date="2017-08" db="EMBL/GenBank/DDBJ databases">
        <title>Whole Genome Sequence of Sphingobium hydrophobicum C1: Insights into Adaption to the Electronic-waste Contaminated Sediment.</title>
        <authorList>
            <person name="Song D."/>
            <person name="Chen X."/>
            <person name="Xu M."/>
        </authorList>
    </citation>
    <scope>NUCLEOTIDE SEQUENCE [LARGE SCALE GENOMIC DNA]</scope>
    <source>
        <strain evidence="4 5">C1</strain>
    </source>
</reference>
<keyword evidence="2" id="KW-0804">Transcription</keyword>
<dbReference type="Gene3D" id="1.10.10.60">
    <property type="entry name" value="Homeodomain-like"/>
    <property type="match status" value="2"/>
</dbReference>
<name>A0A249MVH7_SPHXE</name>
<protein>
    <submittedName>
        <fullName evidence="4">AraC family transcriptional regulator</fullName>
    </submittedName>
</protein>
<dbReference type="InterPro" id="IPR009057">
    <property type="entry name" value="Homeodomain-like_sf"/>
</dbReference>
<dbReference type="Proteomes" id="UP000217141">
    <property type="component" value="Chromosome I"/>
</dbReference>